<dbReference type="Pfam" id="PF04960">
    <property type="entry name" value="Glutaminase"/>
    <property type="match status" value="1"/>
</dbReference>
<reference evidence="5 8" key="1">
    <citation type="submission" date="2019-12" db="EMBL/GenBank/DDBJ databases">
        <title>Enteriobacteria Tanzani isolates_10432.</title>
        <authorList>
            <person name="Subbiah M."/>
            <person name="Call D."/>
        </authorList>
    </citation>
    <scope>NUCLEOTIDE SEQUENCE [LARGE SCALE GENOMIC DNA]</scope>
    <source>
        <strain evidence="5 8">10432wF6</strain>
    </source>
</reference>
<dbReference type="RefSeq" id="WP_202124276.1">
    <property type="nucleotide sequence ID" value="NZ_WTMY01001200.1"/>
</dbReference>
<evidence type="ECO:0000313" key="5">
    <source>
        <dbReference type="EMBL" id="MWL50261.1"/>
    </source>
</evidence>
<dbReference type="Gene3D" id="3.40.710.10">
    <property type="entry name" value="DD-peptidase/beta-lactamase superfamily"/>
    <property type="match status" value="1"/>
</dbReference>
<evidence type="ECO:0000256" key="3">
    <source>
        <dbReference type="ARBA" id="ARBA00022801"/>
    </source>
</evidence>
<dbReference type="AlphaFoldDB" id="A0A6L7A7T5"/>
<dbReference type="PANTHER" id="PTHR12544">
    <property type="entry name" value="GLUTAMINASE"/>
    <property type="match status" value="1"/>
</dbReference>
<dbReference type="Proteomes" id="UP000487258">
    <property type="component" value="Unassembled WGS sequence"/>
</dbReference>
<dbReference type="SUPFAM" id="SSF56601">
    <property type="entry name" value="beta-lactamase/transpeptidase-like"/>
    <property type="match status" value="1"/>
</dbReference>
<dbReference type="EC" id="3.5.1.2" evidence="2"/>
<accession>A0A6L7A7T5</accession>
<evidence type="ECO:0000313" key="6">
    <source>
        <dbReference type="EMBL" id="MWT89096.1"/>
    </source>
</evidence>
<dbReference type="GO" id="GO:0004359">
    <property type="term" value="F:glutaminase activity"/>
    <property type="evidence" value="ECO:0007669"/>
    <property type="project" value="UniProtKB-EC"/>
</dbReference>
<comment type="catalytic activity">
    <reaction evidence="4">
        <text>L-glutamine + H2O = L-glutamate + NH4(+)</text>
        <dbReference type="Rhea" id="RHEA:15889"/>
        <dbReference type="ChEBI" id="CHEBI:15377"/>
        <dbReference type="ChEBI" id="CHEBI:28938"/>
        <dbReference type="ChEBI" id="CHEBI:29985"/>
        <dbReference type="ChEBI" id="CHEBI:58359"/>
        <dbReference type="EC" id="3.5.1.2"/>
    </reaction>
</comment>
<reference evidence="6 7" key="2">
    <citation type="submission" date="2019-12" db="EMBL/GenBank/DDBJ databases">
        <title>Enteriobacteria Tanzani isolates_8377-8380.</title>
        <authorList>
            <person name="Subbiah M."/>
            <person name="Call D."/>
        </authorList>
    </citation>
    <scope>NUCLEOTIDE SEQUENCE [LARGE SCALE GENOMIC DNA]</scope>
    <source>
        <strain evidence="6 7">8378wC7</strain>
    </source>
</reference>
<evidence type="ECO:0000313" key="7">
    <source>
        <dbReference type="Proteomes" id="UP000480485"/>
    </source>
</evidence>
<sequence length="197" mass="21277">MLDANKLQQAVDQAYTQFHSLNGGQNADYIPFLANVPGQLAAVAIVTCDGKVYSAGDSDYRFALESISKVCTLALALEDVGPQAVQDKIGADPTGLPFNSVIALELHGGKPLSPLVNAGAIATTSLINAENVEQRWQRILHIQQQLAGEQVALSDEVNQSEQTTNFHNRAIAWLLYSAGYLYCDAMEACDVYTRQCS</sequence>
<name>A0A6L7A7T5_ECOLX</name>
<gene>
    <name evidence="6" type="ORF">GP954_28855</name>
    <name evidence="5" type="ORF">GQM04_33245</name>
</gene>
<evidence type="ECO:0000313" key="8">
    <source>
        <dbReference type="Proteomes" id="UP000487258"/>
    </source>
</evidence>
<dbReference type="GO" id="GO:0006543">
    <property type="term" value="P:L-glutamine catabolic process"/>
    <property type="evidence" value="ECO:0007669"/>
    <property type="project" value="TreeGrafter"/>
</dbReference>
<comment type="similarity">
    <text evidence="1">Belongs to the glutaminase family.</text>
</comment>
<organism evidence="5 8">
    <name type="scientific">Escherichia coli</name>
    <dbReference type="NCBI Taxonomy" id="562"/>
    <lineage>
        <taxon>Bacteria</taxon>
        <taxon>Pseudomonadati</taxon>
        <taxon>Pseudomonadota</taxon>
        <taxon>Gammaproteobacteria</taxon>
        <taxon>Enterobacterales</taxon>
        <taxon>Enterobacteriaceae</taxon>
        <taxon>Escherichia</taxon>
    </lineage>
</organism>
<dbReference type="PANTHER" id="PTHR12544:SF48">
    <property type="entry name" value="GLUTAMINASE 1"/>
    <property type="match status" value="1"/>
</dbReference>
<dbReference type="InterPro" id="IPR015868">
    <property type="entry name" value="Glutaminase"/>
</dbReference>
<dbReference type="EMBL" id="WTRN01002056">
    <property type="protein sequence ID" value="MWT89096.1"/>
    <property type="molecule type" value="Genomic_DNA"/>
</dbReference>
<feature type="non-terminal residue" evidence="5">
    <location>
        <position position="197"/>
    </location>
</feature>
<dbReference type="GO" id="GO:0006537">
    <property type="term" value="P:glutamate biosynthetic process"/>
    <property type="evidence" value="ECO:0007669"/>
    <property type="project" value="TreeGrafter"/>
</dbReference>
<proteinExistence type="inferred from homology"/>
<protein>
    <recommendedName>
        <fullName evidence="2">glutaminase</fullName>
        <ecNumber evidence="2">3.5.1.2</ecNumber>
    </recommendedName>
</protein>
<dbReference type="Proteomes" id="UP000480485">
    <property type="component" value="Unassembled WGS sequence"/>
</dbReference>
<evidence type="ECO:0000256" key="1">
    <source>
        <dbReference type="ARBA" id="ARBA00011076"/>
    </source>
</evidence>
<dbReference type="InterPro" id="IPR012338">
    <property type="entry name" value="Beta-lactam/transpept-like"/>
</dbReference>
<dbReference type="EMBL" id="WTMY01001200">
    <property type="protein sequence ID" value="MWL50261.1"/>
    <property type="molecule type" value="Genomic_DNA"/>
</dbReference>
<evidence type="ECO:0000256" key="2">
    <source>
        <dbReference type="ARBA" id="ARBA00012918"/>
    </source>
</evidence>
<comment type="caution">
    <text evidence="5">The sequence shown here is derived from an EMBL/GenBank/DDBJ whole genome shotgun (WGS) entry which is preliminary data.</text>
</comment>
<evidence type="ECO:0000256" key="4">
    <source>
        <dbReference type="ARBA" id="ARBA00049534"/>
    </source>
</evidence>
<keyword evidence="3 5" id="KW-0378">Hydrolase</keyword>